<feature type="compositionally biased region" description="Basic and acidic residues" evidence="1">
    <location>
        <begin position="147"/>
        <end position="188"/>
    </location>
</feature>
<organism evidence="2 3">
    <name type="scientific">Aquimarina algicola</name>
    <dbReference type="NCBI Taxonomy" id="2589995"/>
    <lineage>
        <taxon>Bacteria</taxon>
        <taxon>Pseudomonadati</taxon>
        <taxon>Bacteroidota</taxon>
        <taxon>Flavobacteriia</taxon>
        <taxon>Flavobacteriales</taxon>
        <taxon>Flavobacteriaceae</taxon>
        <taxon>Aquimarina</taxon>
    </lineage>
</organism>
<dbReference type="RefSeq" id="WP_140592685.1">
    <property type="nucleotide sequence ID" value="NZ_VFWZ01000002.1"/>
</dbReference>
<dbReference type="OrthoDB" id="1165038at2"/>
<evidence type="ECO:0000313" key="2">
    <source>
        <dbReference type="EMBL" id="TPN88046.1"/>
    </source>
</evidence>
<dbReference type="AlphaFoldDB" id="A0A504JAR6"/>
<dbReference type="Proteomes" id="UP000315540">
    <property type="component" value="Unassembled WGS sequence"/>
</dbReference>
<evidence type="ECO:0000256" key="1">
    <source>
        <dbReference type="SAM" id="MobiDB-lite"/>
    </source>
</evidence>
<feature type="region of interest" description="Disordered" evidence="1">
    <location>
        <begin position="130"/>
        <end position="198"/>
    </location>
</feature>
<proteinExistence type="predicted"/>
<keyword evidence="3" id="KW-1185">Reference proteome</keyword>
<evidence type="ECO:0000313" key="3">
    <source>
        <dbReference type="Proteomes" id="UP000315540"/>
    </source>
</evidence>
<feature type="compositionally biased region" description="Polar residues" evidence="1">
    <location>
        <begin position="134"/>
        <end position="145"/>
    </location>
</feature>
<protein>
    <submittedName>
        <fullName evidence="2">Uncharacterized protein</fullName>
    </submittedName>
</protein>
<accession>A0A504JAR6</accession>
<reference evidence="2 3" key="1">
    <citation type="submission" date="2019-06" db="EMBL/GenBank/DDBJ databases">
        <authorList>
            <person name="Meng X."/>
        </authorList>
    </citation>
    <scope>NUCLEOTIDE SEQUENCE [LARGE SCALE GENOMIC DNA]</scope>
    <source>
        <strain evidence="2 3">M625</strain>
    </source>
</reference>
<comment type="caution">
    <text evidence="2">The sequence shown here is derived from an EMBL/GenBank/DDBJ whole genome shotgun (WGS) entry which is preliminary data.</text>
</comment>
<sequence length="198" mass="23426">MKLFIEDTLQSISLLEDKKDMSFCLEQFKNLSQHPDSEIKLFVSEIDNYLACFRWISVDNWKIDCPVSLNKIHKQRYATEEECIQYIEQLYQDSDIDNIEDCIDVPIRHFTLDEMIEFKEEDEMMLQGQDPYQDESQMSSTNPKNKNIAEQKEKSDIKPKEIKPKTSKTEHPDKLKPKTEKVTKRDNSSVDDNSFFQI</sequence>
<gene>
    <name evidence="2" type="ORF">FHK87_10775</name>
</gene>
<dbReference type="EMBL" id="VFWZ01000002">
    <property type="protein sequence ID" value="TPN88046.1"/>
    <property type="molecule type" value="Genomic_DNA"/>
</dbReference>
<name>A0A504JAR6_9FLAO</name>